<comment type="function">
    <text evidence="6">Isomerase that catalyzes the conversion of deoxy-ribose 1-phosphate (dRib-1-P) and ribose 1-phosphate (Rib-1-P) to deoxy-ribose 5-phosphate (dRib-5-P) and ribose 5-phosphate (Rib-5-P), respectively.</text>
</comment>
<evidence type="ECO:0000313" key="10">
    <source>
        <dbReference type="Proteomes" id="UP000031189"/>
    </source>
</evidence>
<dbReference type="STRING" id="1577792.QX51_10545"/>
<gene>
    <name evidence="6" type="primary">deoB</name>
    <name evidence="9" type="ORF">QX51_10545</name>
</gene>
<name>A0A0B3W3K4_9FIRM</name>
<feature type="binding site" evidence="6">
    <location>
        <position position="13"/>
    </location>
    <ligand>
        <name>Mn(2+)</name>
        <dbReference type="ChEBI" id="CHEBI:29035"/>
        <label>1</label>
    </ligand>
</feature>
<keyword evidence="10" id="KW-1185">Reference proteome</keyword>
<dbReference type="NCBIfam" id="NF003766">
    <property type="entry name" value="PRK05362.1"/>
    <property type="match status" value="1"/>
</dbReference>
<feature type="binding site" evidence="6">
    <location>
        <position position="330"/>
    </location>
    <ligand>
        <name>Mn(2+)</name>
        <dbReference type="ChEBI" id="CHEBI:29035"/>
        <label>1</label>
    </ligand>
</feature>
<evidence type="ECO:0000256" key="2">
    <source>
        <dbReference type="ARBA" id="ARBA00022490"/>
    </source>
</evidence>
<dbReference type="Gene3D" id="3.40.720.10">
    <property type="entry name" value="Alkaline Phosphatase, subunit A"/>
    <property type="match status" value="1"/>
</dbReference>
<comment type="catalytic activity">
    <reaction evidence="6">
        <text>2-deoxy-alpha-D-ribose 1-phosphate = 2-deoxy-D-ribose 5-phosphate</text>
        <dbReference type="Rhea" id="RHEA:27658"/>
        <dbReference type="ChEBI" id="CHEBI:57259"/>
        <dbReference type="ChEBI" id="CHEBI:62877"/>
        <dbReference type="EC" id="5.4.2.7"/>
    </reaction>
</comment>
<evidence type="ECO:0000313" key="9">
    <source>
        <dbReference type="EMBL" id="KHS56992.1"/>
    </source>
</evidence>
<dbReference type="PIRSF" id="PIRSF001491">
    <property type="entry name" value="Ppentomutase"/>
    <property type="match status" value="1"/>
</dbReference>
<comment type="subcellular location">
    <subcellularLocation>
        <location evidence="6">Cytoplasm</location>
    </subcellularLocation>
</comment>
<dbReference type="EC" id="5.4.2.7" evidence="6 7"/>
<organism evidence="9 10">
    <name type="scientific">Terrisporobacter othiniensis</name>
    <dbReference type="NCBI Taxonomy" id="1577792"/>
    <lineage>
        <taxon>Bacteria</taxon>
        <taxon>Bacillati</taxon>
        <taxon>Bacillota</taxon>
        <taxon>Clostridia</taxon>
        <taxon>Peptostreptococcales</taxon>
        <taxon>Peptostreptococcaceae</taxon>
        <taxon>Terrisporobacter</taxon>
    </lineage>
</organism>
<dbReference type="GO" id="GO:0030145">
    <property type="term" value="F:manganese ion binding"/>
    <property type="evidence" value="ECO:0007669"/>
    <property type="project" value="UniProtKB-UniRule"/>
</dbReference>
<dbReference type="InterPro" id="IPR024052">
    <property type="entry name" value="Phosphopentomutase_DeoB_cap_sf"/>
</dbReference>
<dbReference type="InterPro" id="IPR010045">
    <property type="entry name" value="DeoB"/>
</dbReference>
<feature type="binding site" evidence="6">
    <location>
        <position position="289"/>
    </location>
    <ligand>
        <name>Mn(2+)</name>
        <dbReference type="ChEBI" id="CHEBI:29035"/>
        <label>2</label>
    </ligand>
</feature>
<evidence type="ECO:0000256" key="7">
    <source>
        <dbReference type="NCBIfam" id="TIGR01696"/>
    </source>
</evidence>
<comment type="cofactor">
    <cofactor evidence="6">
        <name>Mn(2+)</name>
        <dbReference type="ChEBI" id="CHEBI:29035"/>
    </cofactor>
    <text evidence="6">Binds 2 manganese ions.</text>
</comment>
<dbReference type="CDD" id="cd16009">
    <property type="entry name" value="PPM"/>
    <property type="match status" value="1"/>
</dbReference>
<evidence type="ECO:0000259" key="8">
    <source>
        <dbReference type="Pfam" id="PF01676"/>
    </source>
</evidence>
<dbReference type="NCBIfam" id="TIGR01696">
    <property type="entry name" value="deoB"/>
    <property type="match status" value="1"/>
</dbReference>
<dbReference type="GO" id="GO:0009117">
    <property type="term" value="P:nucleotide metabolic process"/>
    <property type="evidence" value="ECO:0007669"/>
    <property type="project" value="UniProtKB-UniRule"/>
</dbReference>
<dbReference type="PANTHER" id="PTHR21110">
    <property type="entry name" value="PHOSPHOPENTOMUTASE"/>
    <property type="match status" value="1"/>
</dbReference>
<accession>A0A0B3W3K4</accession>
<dbReference type="InterPro" id="IPR017850">
    <property type="entry name" value="Alkaline_phosphatase_core_sf"/>
</dbReference>
<sequence>MKKFNRVFLIVLDSVGIGALNDAKEYGDEGANTLCNIAKATGGLNLPNLQKMGLGNIENIEGVKPVLNQIAYSTKCGELSKGKDTITGHWEMAGILIKEPFKVFTDTGFPKELINELEEKSGHKFIGNISASGTEIIKNLGEEHIKSKALILYTSADSVLQIAANEETIPLEELYRVCEIARKITLKEEYKVGRIIARPFVGTNKENFKRTSNRKDYALKPPKHTVLDALKEKNLDVVGIGKIGDIYSYQGITKSIKSKSNEDGMDALINISKENLYKGLVFLNLVDFDALFGHRRDVVGYRNALESFDNKLEELIQHMNDDDLLIITADHGNDPTFKGTDHTREYVPVIIYNKNLENPSKLNELKSMSDIGITILDNFDNDNKEYDFEIGKSFLELIK</sequence>
<comment type="pathway">
    <text evidence="6">Carbohydrate degradation; 2-deoxy-D-ribose 1-phosphate degradation; D-glyceraldehyde 3-phosphate and acetaldehyde from 2-deoxy-alpha-D-ribose 1-phosphate: step 1/2.</text>
</comment>
<comment type="caution">
    <text evidence="9">The sequence shown here is derived from an EMBL/GenBank/DDBJ whole genome shotgun (WGS) entry which is preliminary data.</text>
</comment>
<dbReference type="Pfam" id="PF01676">
    <property type="entry name" value="Metalloenzyme"/>
    <property type="match status" value="1"/>
</dbReference>
<dbReference type="SUPFAM" id="SSF143856">
    <property type="entry name" value="DeoB insert domain-like"/>
    <property type="match status" value="1"/>
</dbReference>
<dbReference type="OrthoDB" id="9769930at2"/>
<keyword evidence="5 6" id="KW-0413">Isomerase</keyword>
<feature type="binding site" evidence="6">
    <location>
        <position position="342"/>
    </location>
    <ligand>
        <name>Mn(2+)</name>
        <dbReference type="ChEBI" id="CHEBI:29035"/>
        <label>2</label>
    </ligand>
</feature>
<evidence type="ECO:0000256" key="1">
    <source>
        <dbReference type="ARBA" id="ARBA00010373"/>
    </source>
</evidence>
<keyword evidence="3 6" id="KW-0479">Metal-binding</keyword>
<keyword evidence="2 6" id="KW-0963">Cytoplasm</keyword>
<dbReference type="RefSeq" id="WP_039679883.1">
    <property type="nucleotide sequence ID" value="NZ_JAWGXO010000002.1"/>
</dbReference>
<dbReference type="UniPathway" id="UPA00087">
    <property type="reaction ID" value="UER00173"/>
</dbReference>
<dbReference type="AlphaFoldDB" id="A0A0B3W3K4"/>
<feature type="binding site" evidence="6">
    <location>
        <position position="294"/>
    </location>
    <ligand>
        <name>Mn(2+)</name>
        <dbReference type="ChEBI" id="CHEBI:29035"/>
        <label>2</label>
    </ligand>
</feature>
<dbReference type="FunFam" id="3.30.70.1250:FF:000001">
    <property type="entry name" value="Phosphopentomutase"/>
    <property type="match status" value="1"/>
</dbReference>
<feature type="domain" description="Metalloenzyme" evidence="8">
    <location>
        <begin position="6"/>
        <end position="380"/>
    </location>
</feature>
<reference evidence="9 10" key="1">
    <citation type="submission" date="2014-12" db="EMBL/GenBank/DDBJ databases">
        <title>Draft genome sequence of Terrisporobacter sp. 08-306576, isolated from the blood culture of a bacteremia patient.</title>
        <authorList>
            <person name="Lund L.C."/>
            <person name="Sydenham T.V."/>
            <person name="Hogh S.V."/>
            <person name="Skov M.N."/>
            <person name="Kemp M."/>
            <person name="Justesen U.S."/>
        </authorList>
    </citation>
    <scope>NUCLEOTIDE SEQUENCE [LARGE SCALE GENOMIC DNA]</scope>
    <source>
        <strain evidence="9 10">08-306576</strain>
    </source>
</reference>
<comment type="catalytic activity">
    <reaction evidence="6">
        <text>alpha-D-ribose 1-phosphate = D-ribose 5-phosphate</text>
        <dbReference type="Rhea" id="RHEA:18793"/>
        <dbReference type="ChEBI" id="CHEBI:57720"/>
        <dbReference type="ChEBI" id="CHEBI:78346"/>
        <dbReference type="EC" id="5.4.2.7"/>
    </reaction>
</comment>
<proteinExistence type="inferred from homology"/>
<dbReference type="EMBL" id="JWHR01000097">
    <property type="protein sequence ID" value="KHS56992.1"/>
    <property type="molecule type" value="Genomic_DNA"/>
</dbReference>
<dbReference type="InterPro" id="IPR006124">
    <property type="entry name" value="Metalloenzyme"/>
</dbReference>
<dbReference type="PANTHER" id="PTHR21110:SF0">
    <property type="entry name" value="PHOSPHOPENTOMUTASE"/>
    <property type="match status" value="1"/>
</dbReference>
<dbReference type="GO" id="GO:0006015">
    <property type="term" value="P:5-phosphoribose 1-diphosphate biosynthetic process"/>
    <property type="evidence" value="ECO:0007669"/>
    <property type="project" value="UniProtKB-UniPathway"/>
</dbReference>
<dbReference type="GO" id="GO:0005829">
    <property type="term" value="C:cytosol"/>
    <property type="evidence" value="ECO:0007669"/>
    <property type="project" value="TreeGrafter"/>
</dbReference>
<dbReference type="Gene3D" id="3.30.70.1250">
    <property type="entry name" value="Phosphopentomutase"/>
    <property type="match status" value="1"/>
</dbReference>
<dbReference type="GO" id="GO:0008973">
    <property type="term" value="F:phosphopentomutase activity"/>
    <property type="evidence" value="ECO:0007669"/>
    <property type="project" value="UniProtKB-UniRule"/>
</dbReference>
<comment type="similarity">
    <text evidence="1 6">Belongs to the phosphopentomutase family.</text>
</comment>
<evidence type="ECO:0000256" key="4">
    <source>
        <dbReference type="ARBA" id="ARBA00023211"/>
    </source>
</evidence>
<feature type="binding site" evidence="6">
    <location>
        <position position="331"/>
    </location>
    <ligand>
        <name>Mn(2+)</name>
        <dbReference type="ChEBI" id="CHEBI:29035"/>
        <label>1</label>
    </ligand>
</feature>
<protein>
    <recommendedName>
        <fullName evidence="6 7">Phosphopentomutase</fullName>
        <ecNumber evidence="6 7">5.4.2.7</ecNumber>
    </recommendedName>
    <alternativeName>
        <fullName evidence="6">Phosphodeoxyribomutase</fullName>
    </alternativeName>
</protein>
<evidence type="ECO:0000256" key="6">
    <source>
        <dbReference type="HAMAP-Rule" id="MF_00740"/>
    </source>
</evidence>
<evidence type="ECO:0000256" key="3">
    <source>
        <dbReference type="ARBA" id="ARBA00022723"/>
    </source>
</evidence>
<dbReference type="GO" id="GO:0000287">
    <property type="term" value="F:magnesium ion binding"/>
    <property type="evidence" value="ECO:0007669"/>
    <property type="project" value="UniProtKB-UniRule"/>
</dbReference>
<dbReference type="GO" id="GO:0006018">
    <property type="term" value="P:2-deoxyribose 1-phosphate catabolic process"/>
    <property type="evidence" value="ECO:0007669"/>
    <property type="project" value="UniProtKB-UniRule"/>
</dbReference>
<dbReference type="HAMAP" id="MF_00740">
    <property type="entry name" value="Phosphopentomut"/>
    <property type="match status" value="1"/>
</dbReference>
<dbReference type="Proteomes" id="UP000031189">
    <property type="component" value="Unassembled WGS sequence"/>
</dbReference>
<evidence type="ECO:0000256" key="5">
    <source>
        <dbReference type="ARBA" id="ARBA00023235"/>
    </source>
</evidence>
<dbReference type="SUPFAM" id="SSF53649">
    <property type="entry name" value="Alkaline phosphatase-like"/>
    <property type="match status" value="1"/>
</dbReference>
<keyword evidence="4 6" id="KW-0464">Manganese</keyword>
<dbReference type="GO" id="GO:0043094">
    <property type="term" value="P:metabolic compound salvage"/>
    <property type="evidence" value="ECO:0007669"/>
    <property type="project" value="UniProtKB-UniRule"/>
</dbReference>